<dbReference type="InterPro" id="IPR015416">
    <property type="entry name" value="Znf_H2C2_histone_UAS-bd"/>
</dbReference>
<dbReference type="Proteomes" id="UP000005018">
    <property type="component" value="Chromosome 4"/>
</dbReference>
<proteinExistence type="predicted"/>
<name>H8X577_CANO9</name>
<sequence length="441" mass="50028">MIPDDAVTAVRQSKSASKLNRKRYHGELEDQNGTGIPAHSDQPMINKINERYTILLKDGVTTATIYPVMSPLDIPIGLLHFLCDEYNMEIERGETLPFFDPLTLDQFVEHWFDSFVGIMCLGDDPHLNRAPDDRSWENECLGTFSIKPQYPGKRCSHICTAEFLVNAGIRGKGIGRTLTDCFLQWAPKIGYTYAMFNLVFESNAAARKLWESLNFKRAGKIKSAAYVKNFDQPVDAIIYGRELADKTVAESSVYRFDKIRYYLETGKYPATADRQEKARLRAGAMHYSLSNGKLLLKGKEVVADLDQQMRICYEVHRGNGHLGINKTTTQVAEKYHWPRIKETVGVVIKECDKCNKIPIDEGNGRFGYELANADLERPQISEHIQAVVSEVQQAHREGLKQTYAEVAASSGPSFPIVDKYLSDEDTETDIIRPRVKTYQRR</sequence>
<dbReference type="AlphaFoldDB" id="H8X577"/>
<dbReference type="InterPro" id="IPR016181">
    <property type="entry name" value="Acyl_CoA_acyltransferase"/>
</dbReference>
<dbReference type="EMBL" id="HE681722">
    <property type="protein sequence ID" value="CCG23170.1"/>
    <property type="molecule type" value="Genomic_DNA"/>
</dbReference>
<evidence type="ECO:0000256" key="1">
    <source>
        <dbReference type="SAM" id="MobiDB-lite"/>
    </source>
</evidence>
<dbReference type="PANTHER" id="PTHR43138:SF2">
    <property type="entry name" value="PROTEIN SPT10"/>
    <property type="match status" value="1"/>
</dbReference>
<dbReference type="InterPro" id="IPR000182">
    <property type="entry name" value="GNAT_dom"/>
</dbReference>
<keyword evidence="4" id="KW-1185">Reference proteome</keyword>
<reference evidence="3 4" key="1">
    <citation type="journal article" date="2012" name="PLoS ONE">
        <title>Sequence and analysis of the genome of the pathogenic yeast Candida orthopsilosis.</title>
        <authorList>
            <person name="Riccombeni A."/>
            <person name="Vidanes G."/>
            <person name="Proux-Wera E."/>
            <person name="Wolfe K.H."/>
            <person name="Butler G."/>
        </authorList>
    </citation>
    <scope>NUCLEOTIDE SEQUENCE [LARGE SCALE GENOMIC DNA]</scope>
    <source>
        <strain evidence="3 4">Co 90-125</strain>
    </source>
</reference>
<dbReference type="Gene3D" id="1.10.340.70">
    <property type="match status" value="1"/>
</dbReference>
<dbReference type="eggNOG" id="ENOG502QRFX">
    <property type="taxonomic scope" value="Eukaryota"/>
</dbReference>
<dbReference type="PROSITE" id="PS51186">
    <property type="entry name" value="GNAT"/>
    <property type="match status" value="1"/>
</dbReference>
<dbReference type="RefSeq" id="XP_003869306.1">
    <property type="nucleotide sequence ID" value="XM_003869257.1"/>
</dbReference>
<dbReference type="HOGENOM" id="CLU_013985_42_0_1"/>
<accession>H8X577</accession>
<dbReference type="Pfam" id="PF09337">
    <property type="entry name" value="zf-H2C2"/>
    <property type="match status" value="1"/>
</dbReference>
<dbReference type="OrthoDB" id="10264707at2759"/>
<evidence type="ECO:0000313" key="3">
    <source>
        <dbReference type="EMBL" id="CCG23170.1"/>
    </source>
</evidence>
<dbReference type="KEGG" id="cot:CORT_0D03270"/>
<evidence type="ECO:0000313" key="4">
    <source>
        <dbReference type="Proteomes" id="UP000005018"/>
    </source>
</evidence>
<dbReference type="GeneID" id="14540038"/>
<evidence type="ECO:0000259" key="2">
    <source>
        <dbReference type="PROSITE" id="PS51186"/>
    </source>
</evidence>
<dbReference type="GO" id="GO:0016747">
    <property type="term" value="F:acyltransferase activity, transferring groups other than amino-acyl groups"/>
    <property type="evidence" value="ECO:0007669"/>
    <property type="project" value="InterPro"/>
</dbReference>
<dbReference type="Pfam" id="PF00583">
    <property type="entry name" value="Acetyltransf_1"/>
    <property type="match status" value="1"/>
</dbReference>
<protein>
    <submittedName>
        <fullName evidence="3">Spt10 protein</fullName>
    </submittedName>
</protein>
<gene>
    <name evidence="3" type="ORF">CORT_0D03270</name>
</gene>
<dbReference type="PANTHER" id="PTHR43138">
    <property type="entry name" value="ACETYLTRANSFERASE, GNAT FAMILY"/>
    <property type="match status" value="1"/>
</dbReference>
<dbReference type="InterPro" id="IPR052742">
    <property type="entry name" value="Mito_N-acetyltransferase"/>
</dbReference>
<dbReference type="CDD" id="cd04301">
    <property type="entry name" value="NAT_SF"/>
    <property type="match status" value="1"/>
</dbReference>
<organism evidence="3 4">
    <name type="scientific">Candida orthopsilosis (strain 90-125)</name>
    <name type="common">Yeast</name>
    <dbReference type="NCBI Taxonomy" id="1136231"/>
    <lineage>
        <taxon>Eukaryota</taxon>
        <taxon>Fungi</taxon>
        <taxon>Dikarya</taxon>
        <taxon>Ascomycota</taxon>
        <taxon>Saccharomycotina</taxon>
        <taxon>Pichiomycetes</taxon>
        <taxon>Debaryomycetaceae</taxon>
        <taxon>Candida/Lodderomyces clade</taxon>
        <taxon>Candida</taxon>
    </lineage>
</organism>
<dbReference type="GO" id="GO:0005634">
    <property type="term" value="C:nucleus"/>
    <property type="evidence" value="ECO:0007669"/>
    <property type="project" value="TreeGrafter"/>
</dbReference>
<feature type="region of interest" description="Disordered" evidence="1">
    <location>
        <begin position="13"/>
        <end position="42"/>
    </location>
</feature>
<dbReference type="SUPFAM" id="SSF55729">
    <property type="entry name" value="Acyl-CoA N-acyltransferases (Nat)"/>
    <property type="match status" value="1"/>
</dbReference>
<dbReference type="Gene3D" id="3.40.630.30">
    <property type="match status" value="1"/>
</dbReference>
<feature type="domain" description="N-acetyltransferase" evidence="2">
    <location>
        <begin position="86"/>
        <end position="244"/>
    </location>
</feature>